<feature type="compositionally biased region" description="Basic and acidic residues" evidence="1">
    <location>
        <begin position="64"/>
        <end position="81"/>
    </location>
</feature>
<name>A0A371EL73_MUCPR</name>
<evidence type="ECO:0000313" key="2">
    <source>
        <dbReference type="EMBL" id="RDX66724.1"/>
    </source>
</evidence>
<keyword evidence="3" id="KW-1185">Reference proteome</keyword>
<feature type="non-terminal residue" evidence="2">
    <location>
        <position position="1"/>
    </location>
</feature>
<evidence type="ECO:0000313" key="3">
    <source>
        <dbReference type="Proteomes" id="UP000257109"/>
    </source>
</evidence>
<organism evidence="2 3">
    <name type="scientific">Mucuna pruriens</name>
    <name type="common">Velvet bean</name>
    <name type="synonym">Dolichos pruriens</name>
    <dbReference type="NCBI Taxonomy" id="157652"/>
    <lineage>
        <taxon>Eukaryota</taxon>
        <taxon>Viridiplantae</taxon>
        <taxon>Streptophyta</taxon>
        <taxon>Embryophyta</taxon>
        <taxon>Tracheophyta</taxon>
        <taxon>Spermatophyta</taxon>
        <taxon>Magnoliopsida</taxon>
        <taxon>eudicotyledons</taxon>
        <taxon>Gunneridae</taxon>
        <taxon>Pentapetalae</taxon>
        <taxon>rosids</taxon>
        <taxon>fabids</taxon>
        <taxon>Fabales</taxon>
        <taxon>Fabaceae</taxon>
        <taxon>Papilionoideae</taxon>
        <taxon>50 kb inversion clade</taxon>
        <taxon>NPAAA clade</taxon>
        <taxon>indigoferoid/millettioid clade</taxon>
        <taxon>Phaseoleae</taxon>
        <taxon>Mucuna</taxon>
    </lineage>
</organism>
<sequence length="124" mass="14576">MVAKHVSLAFMYPQRQPSSYLEGLGSMTRRGQKVILKLSPKEVNEDQAKMKLKREKEKKRKKKRDEICSKDYEPPKQKNERKEIVKNKERLYVFNLPASFTKMLESFQGLFLEEIPHGLPPIRG</sequence>
<feature type="region of interest" description="Disordered" evidence="1">
    <location>
        <begin position="45"/>
        <end position="81"/>
    </location>
</feature>
<reference evidence="2" key="1">
    <citation type="submission" date="2018-05" db="EMBL/GenBank/DDBJ databases">
        <title>Draft genome of Mucuna pruriens seed.</title>
        <authorList>
            <person name="Nnadi N.E."/>
            <person name="Vos R."/>
            <person name="Hasami M.H."/>
            <person name="Devisetty U.K."/>
            <person name="Aguiy J.C."/>
        </authorList>
    </citation>
    <scope>NUCLEOTIDE SEQUENCE [LARGE SCALE GENOMIC DNA]</scope>
    <source>
        <strain evidence="2">JCA_2017</strain>
    </source>
</reference>
<protein>
    <submittedName>
        <fullName evidence="2">Uncharacterized protein</fullName>
    </submittedName>
</protein>
<proteinExistence type="predicted"/>
<dbReference type="EMBL" id="QJKJ01013304">
    <property type="protein sequence ID" value="RDX66724.1"/>
    <property type="molecule type" value="Genomic_DNA"/>
</dbReference>
<feature type="compositionally biased region" description="Basic residues" evidence="1">
    <location>
        <begin position="50"/>
        <end position="63"/>
    </location>
</feature>
<accession>A0A371EL73</accession>
<comment type="caution">
    <text evidence="2">The sequence shown here is derived from an EMBL/GenBank/DDBJ whole genome shotgun (WGS) entry which is preliminary data.</text>
</comment>
<evidence type="ECO:0000256" key="1">
    <source>
        <dbReference type="SAM" id="MobiDB-lite"/>
    </source>
</evidence>
<dbReference type="Proteomes" id="UP000257109">
    <property type="component" value="Unassembled WGS sequence"/>
</dbReference>
<gene>
    <name evidence="2" type="ORF">CR513_54481</name>
</gene>
<dbReference type="AlphaFoldDB" id="A0A371EL73"/>